<dbReference type="PANTHER" id="PTHR24189">
    <property type="entry name" value="MYOTROPHIN"/>
    <property type="match status" value="1"/>
</dbReference>
<evidence type="ECO:0000256" key="2">
    <source>
        <dbReference type="ARBA" id="ARBA00023043"/>
    </source>
</evidence>
<dbReference type="EMBL" id="JRPF02000001">
    <property type="protein sequence ID" value="TLD79406.1"/>
    <property type="molecule type" value="Genomic_DNA"/>
</dbReference>
<dbReference type="PATRIC" id="fig|76936.10.peg.605"/>
<evidence type="ECO:0000313" key="6">
    <source>
        <dbReference type="Proteomes" id="UP000064525"/>
    </source>
</evidence>
<dbReference type="Gene3D" id="1.25.40.20">
    <property type="entry name" value="Ankyrin repeat-containing domain"/>
    <property type="match status" value="1"/>
</dbReference>
<dbReference type="GeneID" id="78150903"/>
<dbReference type="Proteomes" id="UP000064525">
    <property type="component" value="Chromosome I"/>
</dbReference>
<dbReference type="OrthoDB" id="8410839at2"/>
<dbReference type="InterPro" id="IPR050745">
    <property type="entry name" value="Multifunctional_regulatory"/>
</dbReference>
<dbReference type="STRING" id="76936.BN2458_PEG0619"/>
<reference evidence="6" key="3">
    <citation type="submission" date="2015-11" db="EMBL/GenBank/DDBJ databases">
        <authorList>
            <person name="Anvar S.Y."/>
        </authorList>
    </citation>
    <scope>NUCLEOTIDE SEQUENCE [LARGE SCALE GENOMIC DNA]</scope>
</reference>
<sequence length="432" mass="48776">MRIFVYFLCSLCFISCSQENKEDLKQHSITTIIDRDSAQNLTQKPLQSTSNLQLEKAFFAAITQSKNLQELKAIIKQGVNLHALDSSNICAVGKAAWAGSEEILTYLLSLGLSPDGEEGQSWSPLLIAKDFDIAKILIESGADINQSNGDLTPIERYFEHLPYMLSKGADIHLMGESKALFLAANNEQTFTLVKKLLPIDSYQEAYNDALFLTLRAGEEYPYNLSFQLSLPIDNNDEEAKKARISLIQNQETKIHRLKNAGATITPLLEQFANQYDAAQANIEILDFNIRDDSDANKRDFNANCDFKTQNFSKEDIAQFFNNASVQNSGGNYQLLFGGFSCEIKGTLKAYGEVWDFDLYPDGRGIWYSPKGKRVNDGIFKTYFFCDKPKCKPCIIDQHDEYSSFSDEELRVLAKTTSCRARDELEFRKTNSK</sequence>
<proteinExistence type="predicted"/>
<gene>
    <name evidence="3" type="ORF">BN2458_PEG0619</name>
    <name evidence="4" type="ORF">LS75_000210</name>
</gene>
<name>A0A099UCH2_9HELI</name>
<reference evidence="3" key="2">
    <citation type="submission" date="2015-11" db="EMBL/GenBank/DDBJ databases">
        <authorList>
            <person name="Zhang Y."/>
            <person name="Guo Z."/>
        </authorList>
    </citation>
    <scope>NUCLEOTIDE SEQUENCE</scope>
    <source>
        <strain evidence="3">1</strain>
    </source>
</reference>
<evidence type="ECO:0000313" key="4">
    <source>
        <dbReference type="EMBL" id="TLD79406.1"/>
    </source>
</evidence>
<dbReference type="RefSeq" id="WP_034343205.1">
    <property type="nucleotide sequence ID" value="NZ_CAOMJD010000029.1"/>
</dbReference>
<protein>
    <submittedName>
        <fullName evidence="3">Predicted secreted protein</fullName>
    </submittedName>
</protein>
<evidence type="ECO:0000313" key="5">
    <source>
        <dbReference type="Proteomes" id="UP000029925"/>
    </source>
</evidence>
<dbReference type="KEGG" id="hty:BN2458_PEG0619"/>
<keyword evidence="5" id="KW-1185">Reference proteome</keyword>
<keyword evidence="1" id="KW-0677">Repeat</keyword>
<keyword evidence="2" id="KW-0040">ANK repeat</keyword>
<evidence type="ECO:0000256" key="1">
    <source>
        <dbReference type="ARBA" id="ARBA00022737"/>
    </source>
</evidence>
<dbReference type="AlphaFoldDB" id="A0A099UCH2"/>
<dbReference type="InterPro" id="IPR036770">
    <property type="entry name" value="Ankyrin_rpt-contain_sf"/>
</dbReference>
<reference evidence="4 5" key="1">
    <citation type="journal article" date="2014" name="Genome Announc.">
        <title>Draft genome sequences of eight enterohepatic helicobacter species isolated from both laboratory and wild rodents.</title>
        <authorList>
            <person name="Sheh A."/>
            <person name="Shen Z."/>
            <person name="Fox J.G."/>
        </authorList>
    </citation>
    <scope>NUCLEOTIDE SEQUENCE [LARGE SCALE GENOMIC DNA]</scope>
    <source>
        <strain evidence="4 5">MIT 98-6810</strain>
    </source>
</reference>
<accession>A0A099UCH2</accession>
<evidence type="ECO:0000313" key="3">
    <source>
        <dbReference type="EMBL" id="CUU39505.1"/>
    </source>
</evidence>
<organism evidence="3 6">
    <name type="scientific">Helicobacter typhlonius</name>
    <dbReference type="NCBI Taxonomy" id="76936"/>
    <lineage>
        <taxon>Bacteria</taxon>
        <taxon>Pseudomonadati</taxon>
        <taxon>Campylobacterota</taxon>
        <taxon>Epsilonproteobacteria</taxon>
        <taxon>Campylobacterales</taxon>
        <taxon>Helicobacteraceae</taxon>
        <taxon>Helicobacter</taxon>
    </lineage>
</organism>
<dbReference type="Proteomes" id="UP000029925">
    <property type="component" value="Unassembled WGS sequence"/>
</dbReference>
<dbReference type="EMBL" id="LN907858">
    <property type="protein sequence ID" value="CUU39505.1"/>
    <property type="molecule type" value="Genomic_DNA"/>
</dbReference>
<dbReference type="SUPFAM" id="SSF48403">
    <property type="entry name" value="Ankyrin repeat"/>
    <property type="match status" value="1"/>
</dbReference>